<protein>
    <recommendedName>
        <fullName evidence="3">Class I SAM-dependent methyltransferase</fullName>
    </recommendedName>
</protein>
<name>A0A0G3BGW0_9BURK</name>
<keyword evidence="2" id="KW-1185">Reference proteome</keyword>
<organism evidence="1 2">
    <name type="scientific">Caldimonas brevitalea</name>
    <dbReference type="NCBI Taxonomy" id="413882"/>
    <lineage>
        <taxon>Bacteria</taxon>
        <taxon>Pseudomonadati</taxon>
        <taxon>Pseudomonadota</taxon>
        <taxon>Betaproteobacteria</taxon>
        <taxon>Burkholderiales</taxon>
        <taxon>Sphaerotilaceae</taxon>
        <taxon>Caldimonas</taxon>
    </lineage>
</organism>
<evidence type="ECO:0008006" key="3">
    <source>
        <dbReference type="Google" id="ProtNLM"/>
    </source>
</evidence>
<dbReference type="KEGG" id="pbh:AAW51_1881"/>
<evidence type="ECO:0000313" key="2">
    <source>
        <dbReference type="Proteomes" id="UP000035352"/>
    </source>
</evidence>
<dbReference type="Proteomes" id="UP000035352">
    <property type="component" value="Chromosome"/>
</dbReference>
<dbReference type="CDD" id="cd02440">
    <property type="entry name" value="AdoMet_MTases"/>
    <property type="match status" value="1"/>
</dbReference>
<sequence>MLMRIIAGDHYRKTRWHDEKGNFTGWKTLALHSLPAFWTAALRVAVGYRPELPWIAFSSIARLQKFLTPESRVLEFGSGMSTLWYARHAGQVCSVEDHRGWYERVEQLIQRRGLRNVEYRLAEQRDEYVSFKRDDPTGFDLIMVDGKFRSECVRSATSLLRPGGILYLDNSDKDSSGRGGDMRLAEERALAFARERNAPAAYVTDFAPTQLLACQGLMIQLPRATDKTTH</sequence>
<proteinExistence type="predicted"/>
<reference evidence="1 2" key="1">
    <citation type="submission" date="2015-05" db="EMBL/GenBank/DDBJ databases">
        <authorList>
            <person name="Tang B."/>
            <person name="Yu Y."/>
        </authorList>
    </citation>
    <scope>NUCLEOTIDE SEQUENCE [LARGE SCALE GENOMIC DNA]</scope>
    <source>
        <strain evidence="1 2">DSM 7029</strain>
    </source>
</reference>
<dbReference type="EMBL" id="CP011371">
    <property type="protein sequence ID" value="AKJ28572.1"/>
    <property type="molecule type" value="Genomic_DNA"/>
</dbReference>
<dbReference type="InterPro" id="IPR029063">
    <property type="entry name" value="SAM-dependent_MTases_sf"/>
</dbReference>
<evidence type="ECO:0000313" key="1">
    <source>
        <dbReference type="EMBL" id="AKJ28572.1"/>
    </source>
</evidence>
<dbReference type="SUPFAM" id="SSF53335">
    <property type="entry name" value="S-adenosyl-L-methionine-dependent methyltransferases"/>
    <property type="match status" value="1"/>
</dbReference>
<dbReference type="Gene3D" id="3.40.50.150">
    <property type="entry name" value="Vaccinia Virus protein VP39"/>
    <property type="match status" value="1"/>
</dbReference>
<gene>
    <name evidence="1" type="ORF">AAW51_1881</name>
</gene>
<dbReference type="AlphaFoldDB" id="A0A0G3BGW0"/>
<dbReference type="Pfam" id="PF13578">
    <property type="entry name" value="Methyltransf_24"/>
    <property type="match status" value="1"/>
</dbReference>
<dbReference type="STRING" id="413882.AAW51_1881"/>
<accession>A0A0G3BGW0</accession>